<dbReference type="AlphaFoldDB" id="A0A5C3KH73"/>
<evidence type="ECO:0000259" key="2">
    <source>
        <dbReference type="Pfam" id="PF20151"/>
    </source>
</evidence>
<reference evidence="3 4" key="1">
    <citation type="journal article" date="2019" name="Nat. Ecol. Evol.">
        <title>Megaphylogeny resolves global patterns of mushroom evolution.</title>
        <authorList>
            <person name="Varga T."/>
            <person name="Krizsan K."/>
            <person name="Foldi C."/>
            <person name="Dima B."/>
            <person name="Sanchez-Garcia M."/>
            <person name="Sanchez-Ramirez S."/>
            <person name="Szollosi G.J."/>
            <person name="Szarkandi J.G."/>
            <person name="Papp V."/>
            <person name="Albert L."/>
            <person name="Andreopoulos W."/>
            <person name="Angelini C."/>
            <person name="Antonin V."/>
            <person name="Barry K.W."/>
            <person name="Bougher N.L."/>
            <person name="Buchanan P."/>
            <person name="Buyck B."/>
            <person name="Bense V."/>
            <person name="Catcheside P."/>
            <person name="Chovatia M."/>
            <person name="Cooper J."/>
            <person name="Damon W."/>
            <person name="Desjardin D."/>
            <person name="Finy P."/>
            <person name="Geml J."/>
            <person name="Haridas S."/>
            <person name="Hughes K."/>
            <person name="Justo A."/>
            <person name="Karasinski D."/>
            <person name="Kautmanova I."/>
            <person name="Kiss B."/>
            <person name="Kocsube S."/>
            <person name="Kotiranta H."/>
            <person name="LaButti K.M."/>
            <person name="Lechner B.E."/>
            <person name="Liimatainen K."/>
            <person name="Lipzen A."/>
            <person name="Lukacs Z."/>
            <person name="Mihaltcheva S."/>
            <person name="Morgado L.N."/>
            <person name="Niskanen T."/>
            <person name="Noordeloos M.E."/>
            <person name="Ohm R.A."/>
            <person name="Ortiz-Santana B."/>
            <person name="Ovrebo C."/>
            <person name="Racz N."/>
            <person name="Riley R."/>
            <person name="Savchenko A."/>
            <person name="Shiryaev A."/>
            <person name="Soop K."/>
            <person name="Spirin V."/>
            <person name="Szebenyi C."/>
            <person name="Tomsovsky M."/>
            <person name="Tulloss R.E."/>
            <person name="Uehling J."/>
            <person name="Grigoriev I.V."/>
            <person name="Vagvolgyi C."/>
            <person name="Papp T."/>
            <person name="Martin F.M."/>
            <person name="Miettinen O."/>
            <person name="Hibbett D.S."/>
            <person name="Nagy L.G."/>
        </authorList>
    </citation>
    <scope>NUCLEOTIDE SEQUENCE [LARGE SCALE GENOMIC DNA]</scope>
    <source>
        <strain evidence="3 4">CBS 121175</strain>
    </source>
</reference>
<dbReference type="OrthoDB" id="2638860at2759"/>
<keyword evidence="1" id="KW-1133">Transmembrane helix</keyword>
<name>A0A5C3KH73_COPMA</name>
<dbReference type="Proteomes" id="UP000307440">
    <property type="component" value="Unassembled WGS sequence"/>
</dbReference>
<organism evidence="3 4">
    <name type="scientific">Coprinopsis marcescibilis</name>
    <name type="common">Agaric fungus</name>
    <name type="synonym">Psathyrella marcescibilis</name>
    <dbReference type="NCBI Taxonomy" id="230819"/>
    <lineage>
        <taxon>Eukaryota</taxon>
        <taxon>Fungi</taxon>
        <taxon>Dikarya</taxon>
        <taxon>Basidiomycota</taxon>
        <taxon>Agaricomycotina</taxon>
        <taxon>Agaricomycetes</taxon>
        <taxon>Agaricomycetidae</taxon>
        <taxon>Agaricales</taxon>
        <taxon>Agaricineae</taxon>
        <taxon>Psathyrellaceae</taxon>
        <taxon>Coprinopsis</taxon>
    </lineage>
</organism>
<keyword evidence="4" id="KW-1185">Reference proteome</keyword>
<dbReference type="Pfam" id="PF20151">
    <property type="entry name" value="DUF6533"/>
    <property type="match status" value="1"/>
</dbReference>
<sequence>MSELSLSLVEWALGRRYAQYIAVTSTTILLCDYWDTLFTEITLIWPSKWRVSNFLFMVTRYIVFAEVPLRFAMVGLIPNLLDCKKLMIAINVLLVAGVILCEGTLLWCLCALFDASRRTKIISLAILVSFSIVGLTVMGLGLSHVQFVGPSNARLRTGCMVVKPGVYFFTINCSLLLLAELVFLGFSIYHGVETWDPKNSGSLRSTVITDGVIYYLVLSSK</sequence>
<proteinExistence type="predicted"/>
<feature type="transmembrane region" description="Helical" evidence="1">
    <location>
        <begin position="166"/>
        <end position="189"/>
    </location>
</feature>
<feature type="transmembrane region" description="Helical" evidence="1">
    <location>
        <begin position="88"/>
        <end position="115"/>
    </location>
</feature>
<feature type="domain" description="DUF6533" evidence="2">
    <location>
        <begin position="20"/>
        <end position="64"/>
    </location>
</feature>
<keyword evidence="1" id="KW-0812">Transmembrane</keyword>
<evidence type="ECO:0000256" key="1">
    <source>
        <dbReference type="SAM" id="Phobius"/>
    </source>
</evidence>
<protein>
    <recommendedName>
        <fullName evidence="2">DUF6533 domain-containing protein</fullName>
    </recommendedName>
</protein>
<evidence type="ECO:0000313" key="3">
    <source>
        <dbReference type="EMBL" id="TFK19195.1"/>
    </source>
</evidence>
<dbReference type="EMBL" id="ML210355">
    <property type="protein sequence ID" value="TFK19195.1"/>
    <property type="molecule type" value="Genomic_DNA"/>
</dbReference>
<dbReference type="InterPro" id="IPR045340">
    <property type="entry name" value="DUF6533"/>
</dbReference>
<keyword evidence="1" id="KW-0472">Membrane</keyword>
<evidence type="ECO:0000313" key="4">
    <source>
        <dbReference type="Proteomes" id="UP000307440"/>
    </source>
</evidence>
<feature type="transmembrane region" description="Helical" evidence="1">
    <location>
        <begin position="121"/>
        <end position="145"/>
    </location>
</feature>
<accession>A0A5C3KH73</accession>
<gene>
    <name evidence="3" type="ORF">FA15DRAFT_221578</name>
</gene>